<sequence length="237" mass="25305">MAQRAAIVTGASSGIGLAIAQVLGEEGFGLTVAARRPEKLEEAARGLTDQGFDVEVVAAALGDEEGVKAVVAAHRERYGRLDLLVNNAGVGIGSPVGEIETKKLDMQLDVNLRSIILFYRETVDLLRAAGAQDGAMVVNTASISAKRGQPWMSVYSATKGAVVNFTEAMHKELSQDGIKSTALCPGWVATPMTEFIQDQIPAEQMITPADIGETMRWLLRLSPACIIPEIQFIRPGD</sequence>
<dbReference type="Proteomes" id="UP000321805">
    <property type="component" value="Chromosome"/>
</dbReference>
<dbReference type="CDD" id="cd05233">
    <property type="entry name" value="SDR_c"/>
    <property type="match status" value="1"/>
</dbReference>
<evidence type="ECO:0000313" key="4">
    <source>
        <dbReference type="Proteomes" id="UP000321805"/>
    </source>
</evidence>
<dbReference type="InterPro" id="IPR020904">
    <property type="entry name" value="Sc_DH/Rdtase_CS"/>
</dbReference>
<comment type="similarity">
    <text evidence="1 2">Belongs to the short-chain dehydrogenases/reductases (SDR) family.</text>
</comment>
<dbReference type="PANTHER" id="PTHR42879:SF2">
    <property type="entry name" value="3-OXOACYL-[ACYL-CARRIER-PROTEIN] REDUCTASE FABG"/>
    <property type="match status" value="1"/>
</dbReference>
<evidence type="ECO:0000313" key="3">
    <source>
        <dbReference type="EMBL" id="QEC49238.1"/>
    </source>
</evidence>
<dbReference type="InterPro" id="IPR002347">
    <property type="entry name" value="SDR_fam"/>
</dbReference>
<reference evidence="3 4" key="1">
    <citation type="journal article" date="2018" name="J. Microbiol.">
        <title>Baekduia soli gen. nov., sp. nov., a novel bacterium isolated from the soil of Baekdu Mountain and proposal of a novel family name, Baekduiaceae fam. nov.</title>
        <authorList>
            <person name="An D.S."/>
            <person name="Siddiqi M.Z."/>
            <person name="Kim K.H."/>
            <person name="Yu H.S."/>
            <person name="Im W.T."/>
        </authorList>
    </citation>
    <scope>NUCLEOTIDE SEQUENCE [LARGE SCALE GENOMIC DNA]</scope>
    <source>
        <strain evidence="3 4">BR7-21</strain>
    </source>
</reference>
<dbReference type="Gene3D" id="3.40.50.720">
    <property type="entry name" value="NAD(P)-binding Rossmann-like Domain"/>
    <property type="match status" value="1"/>
</dbReference>
<dbReference type="PROSITE" id="PS00061">
    <property type="entry name" value="ADH_SHORT"/>
    <property type="match status" value="1"/>
</dbReference>
<protein>
    <submittedName>
        <fullName evidence="3">SDR family oxidoreductase</fullName>
    </submittedName>
</protein>
<dbReference type="AlphaFoldDB" id="A0A5B8U8X3"/>
<accession>A0A5B8U8X3</accession>
<dbReference type="Pfam" id="PF00106">
    <property type="entry name" value="adh_short"/>
    <property type="match status" value="1"/>
</dbReference>
<dbReference type="PRINTS" id="PR00080">
    <property type="entry name" value="SDRFAMILY"/>
</dbReference>
<dbReference type="KEGG" id="bsol:FSW04_17730"/>
<organism evidence="3 4">
    <name type="scientific">Baekduia soli</name>
    <dbReference type="NCBI Taxonomy" id="496014"/>
    <lineage>
        <taxon>Bacteria</taxon>
        <taxon>Bacillati</taxon>
        <taxon>Actinomycetota</taxon>
        <taxon>Thermoleophilia</taxon>
        <taxon>Solirubrobacterales</taxon>
        <taxon>Baekduiaceae</taxon>
        <taxon>Baekduia</taxon>
    </lineage>
</organism>
<dbReference type="OrthoDB" id="158573at2"/>
<evidence type="ECO:0000256" key="1">
    <source>
        <dbReference type="ARBA" id="ARBA00006484"/>
    </source>
</evidence>
<proteinExistence type="inferred from homology"/>
<dbReference type="SUPFAM" id="SSF51735">
    <property type="entry name" value="NAD(P)-binding Rossmann-fold domains"/>
    <property type="match status" value="1"/>
</dbReference>
<dbReference type="EMBL" id="CP042430">
    <property type="protein sequence ID" value="QEC49238.1"/>
    <property type="molecule type" value="Genomic_DNA"/>
</dbReference>
<dbReference type="InterPro" id="IPR050259">
    <property type="entry name" value="SDR"/>
</dbReference>
<gene>
    <name evidence="3" type="ORF">FSW04_17730</name>
</gene>
<dbReference type="RefSeq" id="WP_146921601.1">
    <property type="nucleotide sequence ID" value="NZ_CP042430.1"/>
</dbReference>
<keyword evidence="4" id="KW-1185">Reference proteome</keyword>
<evidence type="ECO:0000256" key="2">
    <source>
        <dbReference type="RuleBase" id="RU000363"/>
    </source>
</evidence>
<name>A0A5B8U8X3_9ACTN</name>
<dbReference type="InterPro" id="IPR036291">
    <property type="entry name" value="NAD(P)-bd_dom_sf"/>
</dbReference>
<dbReference type="PRINTS" id="PR00081">
    <property type="entry name" value="GDHRDH"/>
</dbReference>
<dbReference type="PANTHER" id="PTHR42879">
    <property type="entry name" value="3-OXOACYL-(ACYL-CARRIER-PROTEIN) REDUCTASE"/>
    <property type="match status" value="1"/>
</dbReference>
<dbReference type="GO" id="GO:0032787">
    <property type="term" value="P:monocarboxylic acid metabolic process"/>
    <property type="evidence" value="ECO:0007669"/>
    <property type="project" value="UniProtKB-ARBA"/>
</dbReference>